<dbReference type="Pfam" id="PF12833">
    <property type="entry name" value="HTH_18"/>
    <property type="match status" value="1"/>
</dbReference>
<dbReference type="InterPro" id="IPR018060">
    <property type="entry name" value="HTH_AraC"/>
</dbReference>
<dbReference type="GO" id="GO:0043565">
    <property type="term" value="F:sequence-specific DNA binding"/>
    <property type="evidence" value="ECO:0007669"/>
    <property type="project" value="InterPro"/>
</dbReference>
<comment type="caution">
    <text evidence="5">The sequence shown here is derived from an EMBL/GenBank/DDBJ whole genome shotgun (WGS) entry which is preliminary data.</text>
</comment>
<organism evidence="5 6">
    <name type="scientific">Rhabdobacter roseus</name>
    <dbReference type="NCBI Taxonomy" id="1655419"/>
    <lineage>
        <taxon>Bacteria</taxon>
        <taxon>Pseudomonadati</taxon>
        <taxon>Bacteroidota</taxon>
        <taxon>Cytophagia</taxon>
        <taxon>Cytophagales</taxon>
        <taxon>Cytophagaceae</taxon>
        <taxon>Rhabdobacter</taxon>
    </lineage>
</organism>
<feature type="domain" description="HTH araC/xylS-type" evidence="4">
    <location>
        <begin position="184"/>
        <end position="282"/>
    </location>
</feature>
<evidence type="ECO:0000256" key="1">
    <source>
        <dbReference type="ARBA" id="ARBA00023015"/>
    </source>
</evidence>
<reference evidence="5 6" key="1">
    <citation type="submission" date="2020-08" db="EMBL/GenBank/DDBJ databases">
        <title>Genomic Encyclopedia of Type Strains, Phase IV (KMG-IV): sequencing the most valuable type-strain genomes for metagenomic binning, comparative biology and taxonomic classification.</title>
        <authorList>
            <person name="Goeker M."/>
        </authorList>
    </citation>
    <scope>NUCLEOTIDE SEQUENCE [LARGE SCALE GENOMIC DNA]</scope>
    <source>
        <strain evidence="5 6">DSM 105074</strain>
    </source>
</reference>
<dbReference type="Gene3D" id="1.10.10.60">
    <property type="entry name" value="Homeodomain-like"/>
    <property type="match status" value="2"/>
</dbReference>
<dbReference type="PANTHER" id="PTHR43280:SF27">
    <property type="entry name" value="TRANSCRIPTIONAL REGULATOR MTLR"/>
    <property type="match status" value="1"/>
</dbReference>
<dbReference type="Proteomes" id="UP000557307">
    <property type="component" value="Unassembled WGS sequence"/>
</dbReference>
<accession>A0A840TZ27</accession>
<dbReference type="InterPro" id="IPR009057">
    <property type="entry name" value="Homeodomain-like_sf"/>
</dbReference>
<keyword evidence="1" id="KW-0805">Transcription regulation</keyword>
<dbReference type="EMBL" id="JACHGF010000010">
    <property type="protein sequence ID" value="MBB5286553.1"/>
    <property type="molecule type" value="Genomic_DNA"/>
</dbReference>
<sequence length="286" mass="33402">MSLPSYRLIHPQANRSFVFKWEPFDLSTRWHYHPELELIYFIEGKTNGVIGDGFREFEAGDLVLLGANFPHVLQPNPEYRQAAPEARPLGLIIQFTEDFLGKDFLQKPEVQALNGLFARARRGLQFTGAGEVLARLGQMPPQPDSRKLLTLLEVLLQLAETEHYKYLTNQDYYFDFSRDEERMWRINQYLYTHFAEKISIRDVAQVATMSETAFCRYFKTRTLKSFTKYLNEIRVAYACKLLQKPNYSVTAACFEAGFNNLSYFNRQFRSLVGMNPQAYRKRKLGE</sequence>
<keyword evidence="2 5" id="KW-0238">DNA-binding</keyword>
<dbReference type="AlphaFoldDB" id="A0A840TZ27"/>
<dbReference type="Gene3D" id="2.60.120.10">
    <property type="entry name" value="Jelly Rolls"/>
    <property type="match status" value="1"/>
</dbReference>
<dbReference type="PANTHER" id="PTHR43280">
    <property type="entry name" value="ARAC-FAMILY TRANSCRIPTIONAL REGULATOR"/>
    <property type="match status" value="1"/>
</dbReference>
<name>A0A840TZ27_9BACT</name>
<dbReference type="PROSITE" id="PS00041">
    <property type="entry name" value="HTH_ARAC_FAMILY_1"/>
    <property type="match status" value="1"/>
</dbReference>
<keyword evidence="6" id="KW-1185">Reference proteome</keyword>
<dbReference type="SMART" id="SM00342">
    <property type="entry name" value="HTH_ARAC"/>
    <property type="match status" value="1"/>
</dbReference>
<evidence type="ECO:0000259" key="4">
    <source>
        <dbReference type="PROSITE" id="PS01124"/>
    </source>
</evidence>
<evidence type="ECO:0000313" key="5">
    <source>
        <dbReference type="EMBL" id="MBB5286553.1"/>
    </source>
</evidence>
<dbReference type="InterPro" id="IPR014710">
    <property type="entry name" value="RmlC-like_jellyroll"/>
</dbReference>
<dbReference type="GO" id="GO:0003700">
    <property type="term" value="F:DNA-binding transcription factor activity"/>
    <property type="evidence" value="ECO:0007669"/>
    <property type="project" value="InterPro"/>
</dbReference>
<dbReference type="InterPro" id="IPR018062">
    <property type="entry name" value="HTH_AraC-typ_CS"/>
</dbReference>
<evidence type="ECO:0000313" key="6">
    <source>
        <dbReference type="Proteomes" id="UP000557307"/>
    </source>
</evidence>
<dbReference type="SUPFAM" id="SSF51182">
    <property type="entry name" value="RmlC-like cupins"/>
    <property type="match status" value="1"/>
</dbReference>
<dbReference type="InterPro" id="IPR011051">
    <property type="entry name" value="RmlC_Cupin_sf"/>
</dbReference>
<keyword evidence="3" id="KW-0804">Transcription</keyword>
<evidence type="ECO:0000256" key="3">
    <source>
        <dbReference type="ARBA" id="ARBA00023163"/>
    </source>
</evidence>
<dbReference type="PROSITE" id="PS01124">
    <property type="entry name" value="HTH_ARAC_FAMILY_2"/>
    <property type="match status" value="1"/>
</dbReference>
<dbReference type="SUPFAM" id="SSF46689">
    <property type="entry name" value="Homeodomain-like"/>
    <property type="match status" value="2"/>
</dbReference>
<proteinExistence type="predicted"/>
<evidence type="ECO:0000256" key="2">
    <source>
        <dbReference type="ARBA" id="ARBA00023125"/>
    </source>
</evidence>
<protein>
    <submittedName>
        <fullName evidence="5">AraC-like DNA-binding protein</fullName>
    </submittedName>
</protein>
<dbReference type="RefSeq" id="WP_184177809.1">
    <property type="nucleotide sequence ID" value="NZ_JACHGF010000010.1"/>
</dbReference>
<gene>
    <name evidence="5" type="ORF">HNQ92_004714</name>
</gene>